<evidence type="ECO:0000256" key="5">
    <source>
        <dbReference type="ARBA" id="ARBA00022692"/>
    </source>
</evidence>
<dbReference type="Proteomes" id="UP001617669">
    <property type="component" value="Unassembled WGS sequence"/>
</dbReference>
<dbReference type="PANTHER" id="PTHR35851:SF1">
    <property type="entry name" value="CELL DIVISION PROTEIN FTSQ"/>
    <property type="match status" value="1"/>
</dbReference>
<name>A0ABW8GNW8_9PROT</name>
<reference evidence="11 12" key="1">
    <citation type="submission" date="2024-11" db="EMBL/GenBank/DDBJ databases">
        <authorList>
            <person name="Kaparullina E.N."/>
            <person name="Delegan Y.A."/>
            <person name="Doronina N.V."/>
        </authorList>
    </citation>
    <scope>NUCLEOTIDE SEQUENCE [LARGE SCALE GENOMIC DNA]</scope>
    <source>
        <strain evidence="11 12">7sh_L</strain>
    </source>
</reference>
<dbReference type="PANTHER" id="PTHR35851">
    <property type="entry name" value="CELL DIVISION PROTEIN FTSQ"/>
    <property type="match status" value="1"/>
</dbReference>
<keyword evidence="8 9" id="KW-0131">Cell cycle</keyword>
<gene>
    <name evidence="9" type="primary">ftsQ</name>
    <name evidence="11" type="ORF">ACIKP9_12510</name>
</gene>
<evidence type="ECO:0000256" key="2">
    <source>
        <dbReference type="ARBA" id="ARBA00022475"/>
    </source>
</evidence>
<evidence type="ECO:0000256" key="3">
    <source>
        <dbReference type="ARBA" id="ARBA00022519"/>
    </source>
</evidence>
<dbReference type="InterPro" id="IPR034746">
    <property type="entry name" value="POTRA"/>
</dbReference>
<evidence type="ECO:0000256" key="6">
    <source>
        <dbReference type="ARBA" id="ARBA00022989"/>
    </source>
</evidence>
<dbReference type="HAMAP" id="MF_00911">
    <property type="entry name" value="FtsQ_subfam"/>
    <property type="match status" value="1"/>
</dbReference>
<accession>A0ABW8GNW8</accession>
<evidence type="ECO:0000259" key="10">
    <source>
        <dbReference type="PROSITE" id="PS51779"/>
    </source>
</evidence>
<comment type="similarity">
    <text evidence="9">Belongs to the FtsQ/DivIB family. FtsQ subfamily.</text>
</comment>
<dbReference type="InterPro" id="IPR026579">
    <property type="entry name" value="FtsQ"/>
</dbReference>
<evidence type="ECO:0000256" key="8">
    <source>
        <dbReference type="ARBA" id="ARBA00023306"/>
    </source>
</evidence>
<dbReference type="EMBL" id="JBIWXY010000003">
    <property type="protein sequence ID" value="MFJ5447055.1"/>
    <property type="molecule type" value="Genomic_DNA"/>
</dbReference>
<comment type="subunit">
    <text evidence="9">Part of a complex composed of FtsB, FtsL and FtsQ.</text>
</comment>
<evidence type="ECO:0000313" key="12">
    <source>
        <dbReference type="Proteomes" id="UP001617669"/>
    </source>
</evidence>
<keyword evidence="2 9" id="KW-1003">Cell membrane</keyword>
<dbReference type="InterPro" id="IPR045335">
    <property type="entry name" value="FtsQ_C_sf"/>
</dbReference>
<dbReference type="InterPro" id="IPR013685">
    <property type="entry name" value="POTRA_FtsQ_type"/>
</dbReference>
<evidence type="ECO:0000256" key="1">
    <source>
        <dbReference type="ARBA" id="ARBA00004370"/>
    </source>
</evidence>
<comment type="subcellular location">
    <subcellularLocation>
        <location evidence="9">Cell inner membrane</location>
        <topology evidence="9">Single-pass type II membrane protein</topology>
    </subcellularLocation>
    <subcellularLocation>
        <location evidence="1">Membrane</location>
    </subcellularLocation>
    <text evidence="9">Localizes to the division septum.</text>
</comment>
<feature type="domain" description="POTRA" evidence="10">
    <location>
        <begin position="37"/>
        <end position="106"/>
    </location>
</feature>
<evidence type="ECO:0000256" key="4">
    <source>
        <dbReference type="ARBA" id="ARBA00022618"/>
    </source>
</evidence>
<evidence type="ECO:0000256" key="7">
    <source>
        <dbReference type="ARBA" id="ARBA00023136"/>
    </source>
</evidence>
<evidence type="ECO:0000313" key="11">
    <source>
        <dbReference type="EMBL" id="MFJ5447055.1"/>
    </source>
</evidence>
<sequence length="243" mass="27505">MWDKPRVLNWIANLLNALAAVMFLYGLVYVIVHLPIFPLKEVRVEGKLDHVTREQIKFIVDRHLQGNFFTVDVVKARDAFQKLPWARKVSVRKRWPDRLEVVVEEQKELARWGNIALVNTYGELFHAASDSDLPVFYGPGDGVAEVAKQYGVYSQILGTSTGMHIAQLALTPRRAWQIKTNSGMVIELGREDMETRLQKFASVYKQTLGGLKVAISYADLRYPNGFAVRKPEGLPPKRKTGAA</sequence>
<dbReference type="PROSITE" id="PS51779">
    <property type="entry name" value="POTRA"/>
    <property type="match status" value="1"/>
</dbReference>
<keyword evidence="4 9" id="KW-0132">Cell division</keyword>
<keyword evidence="5 9" id="KW-0812">Transmembrane</keyword>
<dbReference type="InterPro" id="IPR005548">
    <property type="entry name" value="Cell_div_FtsQ/DivIB_C"/>
</dbReference>
<proteinExistence type="inferred from homology"/>
<keyword evidence="7 9" id="KW-0472">Membrane</keyword>
<comment type="caution">
    <text evidence="11">The sequence shown here is derived from an EMBL/GenBank/DDBJ whole genome shotgun (WGS) entry which is preliminary data.</text>
</comment>
<dbReference type="Pfam" id="PF03799">
    <property type="entry name" value="FtsQ_DivIB_C"/>
    <property type="match status" value="1"/>
</dbReference>
<dbReference type="Gene3D" id="3.40.50.11690">
    <property type="entry name" value="Cell division protein FtsQ/DivIB"/>
    <property type="match status" value="1"/>
</dbReference>
<keyword evidence="12" id="KW-1185">Reference proteome</keyword>
<keyword evidence="6 9" id="KW-1133">Transmembrane helix</keyword>
<dbReference type="GO" id="GO:0051301">
    <property type="term" value="P:cell division"/>
    <property type="evidence" value="ECO:0007669"/>
    <property type="project" value="UniProtKB-KW"/>
</dbReference>
<dbReference type="Pfam" id="PF08478">
    <property type="entry name" value="POTRA_1"/>
    <property type="match status" value="1"/>
</dbReference>
<protein>
    <recommendedName>
        <fullName evidence="9">Cell division protein FtsQ</fullName>
    </recommendedName>
</protein>
<comment type="function">
    <text evidence="9">Essential cell division protein. May link together the upstream cell division proteins, which are predominantly cytoplasmic, with the downstream cell division proteins, which are predominantly periplasmic. May control correct divisome assembly.</text>
</comment>
<dbReference type="Gene3D" id="3.10.20.310">
    <property type="entry name" value="membrane protein fhac"/>
    <property type="match status" value="1"/>
</dbReference>
<organism evidence="11 12">
    <name type="scientific">Methylobacillus methanolivorans</name>
    <dbReference type="NCBI Taxonomy" id="1848927"/>
    <lineage>
        <taxon>Bacteria</taxon>
        <taxon>Pseudomonadati</taxon>
        <taxon>Pseudomonadota</taxon>
        <taxon>Betaproteobacteria</taxon>
        <taxon>Nitrosomonadales</taxon>
        <taxon>Methylophilaceae</taxon>
        <taxon>Methylobacillus</taxon>
    </lineage>
</organism>
<dbReference type="RefSeq" id="WP_400883494.1">
    <property type="nucleotide sequence ID" value="NZ_JBIWXY010000003.1"/>
</dbReference>
<evidence type="ECO:0000256" key="9">
    <source>
        <dbReference type="HAMAP-Rule" id="MF_00911"/>
    </source>
</evidence>
<feature type="transmembrane region" description="Helical" evidence="9">
    <location>
        <begin position="7"/>
        <end position="32"/>
    </location>
</feature>
<keyword evidence="3 9" id="KW-0997">Cell inner membrane</keyword>